<dbReference type="GO" id="GO:0043565">
    <property type="term" value="F:sequence-specific DNA binding"/>
    <property type="evidence" value="ECO:0007669"/>
    <property type="project" value="InterPro"/>
</dbReference>
<keyword evidence="1" id="KW-0547">Nucleotide-binding</keyword>
<keyword evidence="3" id="KW-0805">Transcription regulation</keyword>
<dbReference type="HOGENOM" id="CLU_000445_8_1_9"/>
<dbReference type="FunFam" id="3.40.50.300:FF:000006">
    <property type="entry name" value="DNA-binding transcriptional regulator NtrC"/>
    <property type="match status" value="1"/>
</dbReference>
<dbReference type="InterPro" id="IPR025944">
    <property type="entry name" value="Sigma_54_int_dom_CS"/>
</dbReference>
<keyword evidence="2" id="KW-0067">ATP-binding</keyword>
<dbReference type="PROSITE" id="PS00688">
    <property type="entry name" value="SIGMA54_INTERACT_3"/>
    <property type="match status" value="1"/>
</dbReference>
<dbReference type="InterPro" id="IPR025662">
    <property type="entry name" value="Sigma_54_int_dom_ATP-bd_1"/>
</dbReference>
<feature type="domain" description="Sigma-54 factor interaction" evidence="6">
    <location>
        <begin position="152"/>
        <end position="377"/>
    </location>
</feature>
<dbReference type="InterPro" id="IPR009057">
    <property type="entry name" value="Homeodomain-like_sf"/>
</dbReference>
<reference evidence="7 8" key="1">
    <citation type="submission" date="2011-08" db="EMBL/GenBank/DDBJ databases">
        <title>The Genome Sequence of Clostridium orbiscindens 1_3_50AFAA.</title>
        <authorList>
            <consortium name="The Broad Institute Genome Sequencing Platform"/>
            <person name="Earl A."/>
            <person name="Ward D."/>
            <person name="Feldgarden M."/>
            <person name="Gevers D."/>
            <person name="Daigneault M."/>
            <person name="Strauss J."/>
            <person name="Allen-Vercoe E."/>
            <person name="Young S.K."/>
            <person name="Zeng Q."/>
            <person name="Gargeya S."/>
            <person name="Fitzgerald M."/>
            <person name="Haas B."/>
            <person name="Abouelleil A."/>
            <person name="Alvarado L."/>
            <person name="Arachchi H.M."/>
            <person name="Berlin A."/>
            <person name="Brown A."/>
            <person name="Chapman S.B."/>
            <person name="Chen Z."/>
            <person name="Dunbar C."/>
            <person name="Freedman E."/>
            <person name="Gearin G."/>
            <person name="Gellesch M."/>
            <person name="Goldberg J."/>
            <person name="Griggs A."/>
            <person name="Gujja S."/>
            <person name="Heiman D."/>
            <person name="Howarth C."/>
            <person name="Larson L."/>
            <person name="Lui A."/>
            <person name="MacDonald P.J.P."/>
            <person name="Montmayeur A."/>
            <person name="Murphy C."/>
            <person name="Neiman D."/>
            <person name="Pearson M."/>
            <person name="Priest M."/>
            <person name="Roberts A."/>
            <person name="Saif S."/>
            <person name="Shea T."/>
            <person name="Shenoy N."/>
            <person name="Sisk P."/>
            <person name="Stolte C."/>
            <person name="Sykes S."/>
            <person name="Wortman J."/>
            <person name="Nusbaum C."/>
            <person name="Birren B."/>
        </authorList>
    </citation>
    <scope>NUCLEOTIDE SEQUENCE [LARGE SCALE GENOMIC DNA]</scope>
    <source>
        <strain evidence="7 8">1_3_50AFAA</strain>
    </source>
</reference>
<dbReference type="GO" id="GO:0006355">
    <property type="term" value="P:regulation of DNA-templated transcription"/>
    <property type="evidence" value="ECO:0007669"/>
    <property type="project" value="InterPro"/>
</dbReference>
<name>A0A096BCP1_FLAPL</name>
<dbReference type="PRINTS" id="PR01590">
    <property type="entry name" value="HTHFIS"/>
</dbReference>
<feature type="region of interest" description="Disordered" evidence="5">
    <location>
        <begin position="406"/>
        <end position="428"/>
    </location>
</feature>
<dbReference type="InterPro" id="IPR027417">
    <property type="entry name" value="P-loop_NTPase"/>
</dbReference>
<dbReference type="Proteomes" id="UP000029585">
    <property type="component" value="Unassembled WGS sequence"/>
</dbReference>
<evidence type="ECO:0000256" key="1">
    <source>
        <dbReference type="ARBA" id="ARBA00022741"/>
    </source>
</evidence>
<dbReference type="PATRIC" id="fig|742738.3.peg.678"/>
<feature type="compositionally biased region" description="Low complexity" evidence="5">
    <location>
        <begin position="411"/>
        <end position="420"/>
    </location>
</feature>
<dbReference type="Gene3D" id="1.10.8.60">
    <property type="match status" value="1"/>
</dbReference>
<dbReference type="PROSITE" id="PS50045">
    <property type="entry name" value="SIGMA54_INTERACT_4"/>
    <property type="match status" value="1"/>
</dbReference>
<dbReference type="InterPro" id="IPR002078">
    <property type="entry name" value="Sigma_54_int"/>
</dbReference>
<evidence type="ECO:0000256" key="3">
    <source>
        <dbReference type="ARBA" id="ARBA00023015"/>
    </source>
</evidence>
<dbReference type="SUPFAM" id="SSF52540">
    <property type="entry name" value="P-loop containing nucleoside triphosphate hydrolases"/>
    <property type="match status" value="1"/>
</dbReference>
<dbReference type="Pfam" id="PF02954">
    <property type="entry name" value="HTH_8"/>
    <property type="match status" value="1"/>
</dbReference>
<organism evidence="7 8">
    <name type="scientific">Flavonifractor plautii 1_3_50AFAA</name>
    <dbReference type="NCBI Taxonomy" id="742738"/>
    <lineage>
        <taxon>Bacteria</taxon>
        <taxon>Bacillati</taxon>
        <taxon>Bacillota</taxon>
        <taxon>Clostridia</taxon>
        <taxon>Eubacteriales</taxon>
        <taxon>Oscillospiraceae</taxon>
        <taxon>Flavonifractor</taxon>
    </lineage>
</organism>
<dbReference type="CDD" id="cd00009">
    <property type="entry name" value="AAA"/>
    <property type="match status" value="1"/>
</dbReference>
<dbReference type="PROSITE" id="PS00675">
    <property type="entry name" value="SIGMA54_INTERACT_1"/>
    <property type="match status" value="1"/>
</dbReference>
<dbReference type="InterPro" id="IPR003593">
    <property type="entry name" value="AAA+_ATPase"/>
</dbReference>
<dbReference type="Pfam" id="PF00158">
    <property type="entry name" value="Sigma54_activat"/>
    <property type="match status" value="1"/>
</dbReference>
<dbReference type="AlphaFoldDB" id="A0A096BCP1"/>
<dbReference type="EMBL" id="ADLO01000025">
    <property type="protein sequence ID" value="KGF56865.1"/>
    <property type="molecule type" value="Genomic_DNA"/>
</dbReference>
<dbReference type="InterPro" id="IPR058031">
    <property type="entry name" value="AAA_lid_NorR"/>
</dbReference>
<dbReference type="SUPFAM" id="SSF46689">
    <property type="entry name" value="Homeodomain-like"/>
    <property type="match status" value="1"/>
</dbReference>
<evidence type="ECO:0000259" key="6">
    <source>
        <dbReference type="PROSITE" id="PS50045"/>
    </source>
</evidence>
<keyword evidence="8" id="KW-1185">Reference proteome</keyword>
<dbReference type="Gene3D" id="3.30.450.20">
    <property type="entry name" value="PAS domain"/>
    <property type="match status" value="1"/>
</dbReference>
<gene>
    <name evidence="7" type="ORF">HMPREF9460_00649</name>
</gene>
<evidence type="ECO:0000313" key="8">
    <source>
        <dbReference type="Proteomes" id="UP000029585"/>
    </source>
</evidence>
<proteinExistence type="predicted"/>
<dbReference type="eggNOG" id="COG3829">
    <property type="taxonomic scope" value="Bacteria"/>
</dbReference>
<dbReference type="Gene3D" id="1.10.10.60">
    <property type="entry name" value="Homeodomain-like"/>
    <property type="match status" value="1"/>
</dbReference>
<sequence length="470" mass="51879">MQTLHISRQELHTRGGVLDRMLDSLFDTAILVDTDCRILYISASSFPDPSQRAAVVGQHISVLDQLSPFEEVLRTGQPRPDLFLELHGRPCISSLFPVLDGERVIGVVGTITVRNLGRLKKVLSQLSDQAAGFRGLYQDLARVDSGYRLEDFVGESPRVADLLDKARKAAHSGESVLILGETGTGKEIIASGIHAERHGGRPLPYVTINCTAIPEQLLESELFGHEKGAFTGATEARMGKFQLAGDGDILLDEIGDMDLQMQSKLLRVLESREFERVGGREIIPLRAGIIASTNQNLLAMSERRAFRADLYYRLSTIELYLPPLRARPEDIPLLIDRLCAQKGGRLRLTSQAMEYLQRYTWPGNVRQLKNLVGRWLVFYDGVQITGRHVVDELTIGQRSYNEAFGVTDPLAGTESPSGPASAPPPTLADQERAALEQALAYAGGNRALAARLLGISRTALYQKLERFRLS</sequence>
<dbReference type="GO" id="GO:0005524">
    <property type="term" value="F:ATP binding"/>
    <property type="evidence" value="ECO:0007669"/>
    <property type="project" value="UniProtKB-KW"/>
</dbReference>
<evidence type="ECO:0000256" key="5">
    <source>
        <dbReference type="SAM" id="MobiDB-lite"/>
    </source>
</evidence>
<evidence type="ECO:0000256" key="2">
    <source>
        <dbReference type="ARBA" id="ARBA00022840"/>
    </source>
</evidence>
<keyword evidence="4" id="KW-0804">Transcription</keyword>
<accession>A0A096BCP1</accession>
<dbReference type="RefSeq" id="WP_009258980.1">
    <property type="nucleotide sequence ID" value="NZ_KN174161.1"/>
</dbReference>
<dbReference type="Gene3D" id="3.40.50.300">
    <property type="entry name" value="P-loop containing nucleotide triphosphate hydrolases"/>
    <property type="match status" value="1"/>
</dbReference>
<protein>
    <recommendedName>
        <fullName evidence="6">Sigma-54 factor interaction domain-containing protein</fullName>
    </recommendedName>
</protein>
<dbReference type="Pfam" id="PF25601">
    <property type="entry name" value="AAA_lid_14"/>
    <property type="match status" value="1"/>
</dbReference>
<dbReference type="SMART" id="SM00382">
    <property type="entry name" value="AAA"/>
    <property type="match status" value="1"/>
</dbReference>
<dbReference type="PANTHER" id="PTHR32071">
    <property type="entry name" value="TRANSCRIPTIONAL REGULATORY PROTEIN"/>
    <property type="match status" value="1"/>
</dbReference>
<comment type="caution">
    <text evidence="7">The sequence shown here is derived from an EMBL/GenBank/DDBJ whole genome shotgun (WGS) entry which is preliminary data.</text>
</comment>
<evidence type="ECO:0000256" key="4">
    <source>
        <dbReference type="ARBA" id="ARBA00023163"/>
    </source>
</evidence>
<dbReference type="InterPro" id="IPR002197">
    <property type="entry name" value="HTH_Fis"/>
</dbReference>
<evidence type="ECO:0000313" key="7">
    <source>
        <dbReference type="EMBL" id="KGF56865.1"/>
    </source>
</evidence>